<dbReference type="PROSITE" id="PS50003">
    <property type="entry name" value="PH_DOMAIN"/>
    <property type="match status" value="1"/>
</dbReference>
<reference evidence="13 14" key="1">
    <citation type="submission" date="2019-03" db="EMBL/GenBank/DDBJ databases">
        <title>Rhodosporidium diobovatum UCD-FST 08-225 genome sequencing, assembly, and annotation.</title>
        <authorList>
            <person name="Fakankun I.U."/>
            <person name="Fristensky B."/>
            <person name="Levin D.B."/>
        </authorList>
    </citation>
    <scope>NUCLEOTIDE SEQUENCE [LARGE SCALE GENOMIC DNA]</scope>
    <source>
        <strain evidence="13 14">UCD-FST 08-225</strain>
    </source>
</reference>
<feature type="compositionally biased region" description="Polar residues" evidence="9">
    <location>
        <begin position="1"/>
        <end position="15"/>
    </location>
</feature>
<feature type="region of interest" description="Disordered" evidence="9">
    <location>
        <begin position="208"/>
        <end position="273"/>
    </location>
</feature>
<dbReference type="SMART" id="SM00064">
    <property type="entry name" value="FYVE"/>
    <property type="match status" value="1"/>
</dbReference>
<dbReference type="PANTHER" id="PTHR12673">
    <property type="entry name" value="FACIOGENITAL DYSPLASIA PROTEIN"/>
    <property type="match status" value="1"/>
</dbReference>
<dbReference type="PANTHER" id="PTHR12673:SF270">
    <property type="entry name" value="FYVE-TYPE DOMAIN-CONTAINING PROTEIN"/>
    <property type="match status" value="1"/>
</dbReference>
<keyword evidence="14" id="KW-1185">Reference proteome</keyword>
<feature type="region of interest" description="Disordered" evidence="9">
    <location>
        <begin position="788"/>
        <end position="830"/>
    </location>
</feature>
<evidence type="ECO:0000259" key="11">
    <source>
        <dbReference type="PROSITE" id="PS50010"/>
    </source>
</evidence>
<feature type="domain" description="DH" evidence="11">
    <location>
        <begin position="172"/>
        <end position="529"/>
    </location>
</feature>
<dbReference type="PROSITE" id="PS50178">
    <property type="entry name" value="ZF_FYVE"/>
    <property type="match status" value="1"/>
</dbReference>
<feature type="domain" description="PH" evidence="10">
    <location>
        <begin position="562"/>
        <end position="669"/>
    </location>
</feature>
<feature type="compositionally biased region" description="Polar residues" evidence="9">
    <location>
        <begin position="219"/>
        <end position="234"/>
    </location>
</feature>
<dbReference type="SUPFAM" id="SSF50729">
    <property type="entry name" value="PH domain-like"/>
    <property type="match status" value="1"/>
</dbReference>
<dbReference type="InterPro" id="IPR051092">
    <property type="entry name" value="FYVE_RhoGEF_PH"/>
</dbReference>
<feature type="region of interest" description="Disordered" evidence="9">
    <location>
        <begin position="304"/>
        <end position="405"/>
    </location>
</feature>
<feature type="compositionally biased region" description="Low complexity" evidence="9">
    <location>
        <begin position="706"/>
        <end position="726"/>
    </location>
</feature>
<dbReference type="InterPro" id="IPR011993">
    <property type="entry name" value="PH-like_dom_sf"/>
</dbReference>
<feature type="domain" description="FYVE-type" evidence="12">
    <location>
        <begin position="881"/>
        <end position="963"/>
    </location>
</feature>
<feature type="region of interest" description="Disordered" evidence="9">
    <location>
        <begin position="1024"/>
        <end position="1051"/>
    </location>
</feature>
<dbReference type="Gene3D" id="3.30.40.10">
    <property type="entry name" value="Zinc/RING finger domain, C3HC4 (zinc finger)"/>
    <property type="match status" value="1"/>
</dbReference>
<evidence type="ECO:0000256" key="4">
    <source>
        <dbReference type="ARBA" id="ARBA00022723"/>
    </source>
</evidence>
<comment type="subcellular location">
    <subcellularLocation>
        <location evidence="1">Cytoplasm</location>
        <location evidence="1">Cytoskeleton</location>
    </subcellularLocation>
</comment>
<dbReference type="OrthoDB" id="660555at2759"/>
<accession>A0A5C5G544</accession>
<dbReference type="Pfam" id="PF00169">
    <property type="entry name" value="PH"/>
    <property type="match status" value="1"/>
</dbReference>
<dbReference type="SMART" id="SM00325">
    <property type="entry name" value="RhoGEF"/>
    <property type="match status" value="1"/>
</dbReference>
<dbReference type="SUPFAM" id="SSF48065">
    <property type="entry name" value="DBL homology domain (DH-domain)"/>
    <property type="match status" value="1"/>
</dbReference>
<dbReference type="PROSITE" id="PS50010">
    <property type="entry name" value="DH_2"/>
    <property type="match status" value="1"/>
</dbReference>
<protein>
    <submittedName>
        <fullName evidence="13">Cytokinesis protein Don1</fullName>
    </submittedName>
</protein>
<dbReference type="SMART" id="SM00233">
    <property type="entry name" value="PH"/>
    <property type="match status" value="1"/>
</dbReference>
<evidence type="ECO:0000256" key="7">
    <source>
        <dbReference type="ARBA" id="ARBA00023212"/>
    </source>
</evidence>
<evidence type="ECO:0000256" key="3">
    <source>
        <dbReference type="ARBA" id="ARBA00022658"/>
    </source>
</evidence>
<feature type="region of interest" description="Disordered" evidence="9">
    <location>
        <begin position="107"/>
        <end position="140"/>
    </location>
</feature>
<keyword evidence="5 8" id="KW-0863">Zinc-finger</keyword>
<evidence type="ECO:0000313" key="14">
    <source>
        <dbReference type="Proteomes" id="UP000311382"/>
    </source>
</evidence>
<evidence type="ECO:0000256" key="8">
    <source>
        <dbReference type="PROSITE-ProRule" id="PRU00091"/>
    </source>
</evidence>
<dbReference type="GO" id="GO:0005085">
    <property type="term" value="F:guanyl-nucleotide exchange factor activity"/>
    <property type="evidence" value="ECO:0007669"/>
    <property type="project" value="UniProtKB-KW"/>
</dbReference>
<feature type="compositionally biased region" description="Polar residues" evidence="9">
    <location>
        <begin position="39"/>
        <end position="52"/>
    </location>
</feature>
<feature type="region of interest" description="Disordered" evidence="9">
    <location>
        <begin position="1"/>
        <end position="52"/>
    </location>
</feature>
<feature type="compositionally biased region" description="Pro residues" evidence="9">
    <location>
        <begin position="813"/>
        <end position="824"/>
    </location>
</feature>
<dbReference type="InterPro" id="IPR013083">
    <property type="entry name" value="Znf_RING/FYVE/PHD"/>
</dbReference>
<comment type="caution">
    <text evidence="13">The sequence shown here is derived from an EMBL/GenBank/DDBJ whole genome shotgun (WGS) entry which is preliminary data.</text>
</comment>
<dbReference type="Gene3D" id="1.20.900.10">
    <property type="entry name" value="Dbl homology (DH) domain"/>
    <property type="match status" value="1"/>
</dbReference>
<dbReference type="Pfam" id="PF00621">
    <property type="entry name" value="RhoGEF"/>
    <property type="match status" value="1"/>
</dbReference>
<feature type="compositionally biased region" description="Polar residues" evidence="9">
    <location>
        <begin position="344"/>
        <end position="357"/>
    </location>
</feature>
<dbReference type="InterPro" id="IPR000306">
    <property type="entry name" value="Znf_FYVE"/>
</dbReference>
<dbReference type="InterPro" id="IPR001849">
    <property type="entry name" value="PH_domain"/>
</dbReference>
<name>A0A5C5G544_9BASI</name>
<evidence type="ECO:0000259" key="12">
    <source>
        <dbReference type="PROSITE" id="PS50178"/>
    </source>
</evidence>
<evidence type="ECO:0000259" key="10">
    <source>
        <dbReference type="PROSITE" id="PS50003"/>
    </source>
</evidence>
<dbReference type="GO" id="GO:0008270">
    <property type="term" value="F:zinc ion binding"/>
    <property type="evidence" value="ECO:0007669"/>
    <property type="project" value="UniProtKB-KW"/>
</dbReference>
<feature type="compositionally biased region" description="Pro residues" evidence="9">
    <location>
        <begin position="22"/>
        <end position="32"/>
    </location>
</feature>
<dbReference type="GO" id="GO:0005737">
    <property type="term" value="C:cytoplasm"/>
    <property type="evidence" value="ECO:0007669"/>
    <property type="project" value="TreeGrafter"/>
</dbReference>
<feature type="compositionally biased region" description="Low complexity" evidence="9">
    <location>
        <begin position="245"/>
        <end position="265"/>
    </location>
</feature>
<keyword evidence="6" id="KW-0862">Zinc</keyword>
<dbReference type="Proteomes" id="UP000311382">
    <property type="component" value="Unassembled WGS sequence"/>
</dbReference>
<evidence type="ECO:0000256" key="6">
    <source>
        <dbReference type="ARBA" id="ARBA00022833"/>
    </source>
</evidence>
<feature type="region of interest" description="Disordered" evidence="9">
    <location>
        <begin position="680"/>
        <end position="748"/>
    </location>
</feature>
<keyword evidence="4" id="KW-0479">Metal-binding</keyword>
<feature type="compositionally biased region" description="Low complexity" evidence="9">
    <location>
        <begin position="681"/>
        <end position="697"/>
    </location>
</feature>
<keyword evidence="3" id="KW-0344">Guanine-nucleotide releasing factor</keyword>
<dbReference type="AlphaFoldDB" id="A0A5C5G544"/>
<dbReference type="Gene3D" id="2.30.29.30">
    <property type="entry name" value="Pleckstrin-homology domain (PH domain)/Phosphotyrosine-binding domain (PTB)"/>
    <property type="match status" value="1"/>
</dbReference>
<dbReference type="SUPFAM" id="SSF57903">
    <property type="entry name" value="FYVE/PHD zinc finger"/>
    <property type="match status" value="1"/>
</dbReference>
<gene>
    <name evidence="13" type="ORF">DMC30DRAFT_217662</name>
</gene>
<dbReference type="InterPro" id="IPR035899">
    <property type="entry name" value="DBL_dom_sf"/>
</dbReference>
<evidence type="ECO:0000256" key="5">
    <source>
        <dbReference type="ARBA" id="ARBA00022771"/>
    </source>
</evidence>
<dbReference type="InterPro" id="IPR000219">
    <property type="entry name" value="DH_dom"/>
</dbReference>
<evidence type="ECO:0000256" key="1">
    <source>
        <dbReference type="ARBA" id="ARBA00004245"/>
    </source>
</evidence>
<dbReference type="GO" id="GO:0005856">
    <property type="term" value="C:cytoskeleton"/>
    <property type="evidence" value="ECO:0007669"/>
    <property type="project" value="UniProtKB-SubCell"/>
</dbReference>
<dbReference type="InterPro" id="IPR011011">
    <property type="entry name" value="Znf_FYVE_PHD"/>
</dbReference>
<sequence>MSFPSSPRSPVHSFNRSSPASRPSPSPAPAPLVRPTFMRQRQTSLPASLVQSRHYSLVGSSGLSATALGSAGGGKRISVASFASFDSLPEEGEGGDDADDTVVEGRAGIVRRSLSPPATRRGGPAKRSSLPPGGHLSRGVSVVRQRTLSARASSPSRWSLLSDDEREKQAELRWRIAEELRDTERAYVQVLEEVEELFYRPLIEALPPDDPLSRRSSKRYSTATPQGSPTTSPRHSMYGARPRTRTSTADSLLSSAPSTSSTSAAPPRPTGPILSRREINEVFSNFADVLNLAHVMLLALEEAGPPRPSQPVAIASTPDPPVGSASQQPAVRSAPALVEGGQGSSVEENALSRSGGTIDSEGPTTPGEDGSQPLRPGRQAIPRQRTPSTRSARGGGRSKSMAPAPPLRLGAALLPILPFFRQYSLFVANFSASLSLLSRLDGSSSSIRSSSAAQWQTFVATQQQRGGGSAQAGKIGLAGLLLNIVQRVPRYRLLLQDLLRYTDEDHPDARDLHAAFDLVDGVASHLDSQISAHTNALAILDLQRSFLPGSFPSSPLVAPGRALLKSGALSQVSHAGAPRVRTFFLFSDLLLVAAAEEAWLGAGDEGTRYRLVGRYGLEDVTVVGNDELDEEGRRRSGFEVLSRQRSFAVFAETHDERNDWLDAIRNAKAALTSARATLQRSAPTASLAPLPSSSPSSKVDRRISFPPTASSGSAPTPPARTRSTSTHLAVPASRQVSTPPSLGFIPPSPAEELDRLVFPSSPGGLADLVQSPLESPALLERGQVERSRTLLEESPEQTGSFEATPVPRGEAPTLPPGEAAPPTRPSLARTRRWSDFPSTSASAFAALSSVFTSAPPSPDLASGETAYPVIDAYQAPVWVPDARAPRCQRCAQPFALWRRRHHCRICGGVVCWQCSTKYFVIPAAVLSSSSFPSLDTASGASTASAAQPDRLARSCDTCFTSVFAPTTPASRFLAPRTVGADRQVSTGAGTGSVRWTGTWRLSKALGPAAGGLEPLWDLDELAGGSAQGKENEPAAVATHAETRRARRRSAVGQLKALMRE</sequence>
<dbReference type="STRING" id="5288.A0A5C5G544"/>
<dbReference type="InterPro" id="IPR017455">
    <property type="entry name" value="Znf_FYVE-rel"/>
</dbReference>
<organism evidence="13 14">
    <name type="scientific">Rhodotorula diobovata</name>
    <dbReference type="NCBI Taxonomy" id="5288"/>
    <lineage>
        <taxon>Eukaryota</taxon>
        <taxon>Fungi</taxon>
        <taxon>Dikarya</taxon>
        <taxon>Basidiomycota</taxon>
        <taxon>Pucciniomycotina</taxon>
        <taxon>Microbotryomycetes</taxon>
        <taxon>Sporidiobolales</taxon>
        <taxon>Sporidiobolaceae</taxon>
        <taxon>Rhodotorula</taxon>
    </lineage>
</organism>
<dbReference type="EMBL" id="SOZI01000005">
    <property type="protein sequence ID" value="TNY24145.1"/>
    <property type="molecule type" value="Genomic_DNA"/>
</dbReference>
<evidence type="ECO:0000313" key="13">
    <source>
        <dbReference type="EMBL" id="TNY24145.1"/>
    </source>
</evidence>
<proteinExistence type="predicted"/>
<evidence type="ECO:0000256" key="9">
    <source>
        <dbReference type="SAM" id="MobiDB-lite"/>
    </source>
</evidence>
<dbReference type="Pfam" id="PF01363">
    <property type="entry name" value="FYVE"/>
    <property type="match status" value="1"/>
</dbReference>
<evidence type="ECO:0000256" key="2">
    <source>
        <dbReference type="ARBA" id="ARBA00022490"/>
    </source>
</evidence>
<keyword evidence="7" id="KW-0206">Cytoskeleton</keyword>
<keyword evidence="2" id="KW-0963">Cytoplasm</keyword>